<dbReference type="AlphaFoldDB" id="A0A252CAP5"/>
<accession>A0A252CAP5</accession>
<evidence type="ECO:0000313" key="2">
    <source>
        <dbReference type="EMBL" id="OUK02886.1"/>
    </source>
</evidence>
<dbReference type="Proteomes" id="UP000194606">
    <property type="component" value="Unassembled WGS sequence"/>
</dbReference>
<proteinExistence type="predicted"/>
<evidence type="ECO:0000256" key="1">
    <source>
        <dbReference type="SAM" id="Phobius"/>
    </source>
</evidence>
<reference evidence="2 3" key="1">
    <citation type="submission" date="2017-02" db="EMBL/GenBank/DDBJ databases">
        <authorList>
            <person name="Peterson S.W."/>
        </authorList>
    </citation>
    <scope>NUCLEOTIDE SEQUENCE [LARGE SCALE GENOMIC DNA]</scope>
    <source>
        <strain evidence="2">159469</strain>
    </source>
</reference>
<protein>
    <submittedName>
        <fullName evidence="2">Uncharacterized protein</fullName>
    </submittedName>
</protein>
<evidence type="ECO:0000313" key="3">
    <source>
        <dbReference type="Proteomes" id="UP000194606"/>
    </source>
</evidence>
<feature type="transmembrane region" description="Helical" evidence="1">
    <location>
        <begin position="12"/>
        <end position="30"/>
    </location>
</feature>
<gene>
    <name evidence="2" type="ORF">BZZ03_10665</name>
</gene>
<name>A0A252CAP5_9LACT</name>
<dbReference type="RefSeq" id="WP_086583283.1">
    <property type="nucleotide sequence ID" value="NZ_MUIZ01000009.1"/>
</dbReference>
<dbReference type="EMBL" id="MUIZ01000009">
    <property type="protein sequence ID" value="OUK02886.1"/>
    <property type="molecule type" value="Genomic_DNA"/>
</dbReference>
<comment type="caution">
    <text evidence="2">The sequence shown here is derived from an EMBL/GenBank/DDBJ whole genome shotgun (WGS) entry which is preliminary data.</text>
</comment>
<keyword evidence="1" id="KW-1133">Transmembrane helix</keyword>
<keyword evidence="1" id="KW-0472">Membrane</keyword>
<organism evidence="2 3">
    <name type="scientific">Lactococcus petauri</name>
    <dbReference type="NCBI Taxonomy" id="1940789"/>
    <lineage>
        <taxon>Bacteria</taxon>
        <taxon>Bacillati</taxon>
        <taxon>Bacillota</taxon>
        <taxon>Bacilli</taxon>
        <taxon>Lactobacillales</taxon>
        <taxon>Streptococcaceae</taxon>
        <taxon>Lactococcus</taxon>
    </lineage>
</organism>
<keyword evidence="1" id="KW-0812">Transmembrane</keyword>
<sequence length="67" mass="7471">MLKYIKKFVSRMGYSLAFVSTGYLFSISGSSSLTDLIFLVSFAATCLIYTVEFTLSEAPKIRNKGEK</sequence>
<feature type="transmembrane region" description="Helical" evidence="1">
    <location>
        <begin position="36"/>
        <end position="55"/>
    </location>
</feature>